<evidence type="ECO:0000256" key="2">
    <source>
        <dbReference type="ARBA" id="ARBA00023002"/>
    </source>
</evidence>
<comment type="similarity">
    <text evidence="1">Belongs to the aldo/keto reductase family.</text>
</comment>
<dbReference type="EMBL" id="BJVC01000006">
    <property type="protein sequence ID" value="GEL03207.1"/>
    <property type="molecule type" value="Genomic_DNA"/>
</dbReference>
<dbReference type="FunFam" id="3.20.20.100:FF:000002">
    <property type="entry name" value="2,5-diketo-D-gluconic acid reductase A"/>
    <property type="match status" value="1"/>
</dbReference>
<name>A0A511BS94_9PROT</name>
<dbReference type="PANTHER" id="PTHR43827">
    <property type="entry name" value="2,5-DIKETO-D-GLUCONIC ACID REDUCTASE"/>
    <property type="match status" value="1"/>
</dbReference>
<evidence type="ECO:0000256" key="7">
    <source>
        <dbReference type="SAM" id="MobiDB-lite"/>
    </source>
</evidence>
<evidence type="ECO:0000256" key="5">
    <source>
        <dbReference type="PIRSR" id="PIRSR000097-2"/>
    </source>
</evidence>
<feature type="binding site" evidence="5">
    <location>
        <position position="109"/>
    </location>
    <ligand>
        <name>substrate</name>
    </ligand>
</feature>
<proteinExistence type="inferred from homology"/>
<dbReference type="PRINTS" id="PR00069">
    <property type="entry name" value="ALDKETRDTASE"/>
</dbReference>
<evidence type="ECO:0000256" key="6">
    <source>
        <dbReference type="PIRSR" id="PIRSR000097-3"/>
    </source>
</evidence>
<evidence type="ECO:0000256" key="1">
    <source>
        <dbReference type="ARBA" id="ARBA00007905"/>
    </source>
</evidence>
<evidence type="ECO:0000313" key="10">
    <source>
        <dbReference type="Proteomes" id="UP000321405"/>
    </source>
</evidence>
<comment type="caution">
    <text evidence="9">The sequence shown here is derived from an EMBL/GenBank/DDBJ whole genome shotgun (WGS) entry which is preliminary data.</text>
</comment>
<dbReference type="RefSeq" id="WP_147094266.1">
    <property type="nucleotide sequence ID" value="NZ_BJVC01000006.1"/>
</dbReference>
<dbReference type="Proteomes" id="UP000321405">
    <property type="component" value="Unassembled WGS sequence"/>
</dbReference>
<sequence length="307" mass="33395">MATQNAFRLSDDVTIPAPGLGTWRIDAADTARVVREALEIGYRHIDTAQAYGNEAGVGEGVRASGLPRDSVFITTKLAAESKSHDDARARIDASLAALQMDHIDLMLIHSPQPWSAFRQQERYFEGNLEAWRALEEAVEAGKIRAIGVSNFEAVDLDNLFAHGRIRPQVNQILAHIGNIPDDLIAESRRRGMLVEAYSPVAHGAVLKNERMQAMAGKYGVGVAQLCIRFCLQLGLLPLPKSTSAEHLRENFAVDFEISDADMALLQRSGGDTDYGEAQAFPVFGIRREPASGSDRNRGDGSGEGDGK</sequence>
<dbReference type="PIRSF" id="PIRSF000097">
    <property type="entry name" value="AKR"/>
    <property type="match status" value="1"/>
</dbReference>
<dbReference type="PROSITE" id="PS00062">
    <property type="entry name" value="ALDOKETO_REDUCTASE_2"/>
    <property type="match status" value="1"/>
</dbReference>
<dbReference type="CDD" id="cd19071">
    <property type="entry name" value="AKR_AKR1-5-like"/>
    <property type="match status" value="1"/>
</dbReference>
<feature type="domain" description="NADP-dependent oxidoreductase" evidence="8">
    <location>
        <begin position="20"/>
        <end position="266"/>
    </location>
</feature>
<dbReference type="InterPro" id="IPR023210">
    <property type="entry name" value="NADP_OxRdtase_dom"/>
</dbReference>
<feature type="compositionally biased region" description="Basic and acidic residues" evidence="7">
    <location>
        <begin position="285"/>
        <end position="307"/>
    </location>
</feature>
<dbReference type="InterPro" id="IPR020471">
    <property type="entry name" value="AKR"/>
</dbReference>
<dbReference type="SUPFAM" id="SSF51430">
    <property type="entry name" value="NAD(P)-linked oxidoreductase"/>
    <property type="match status" value="1"/>
</dbReference>
<accession>A0A511BS94</accession>
<evidence type="ECO:0000259" key="8">
    <source>
        <dbReference type="Pfam" id="PF00248"/>
    </source>
</evidence>
<evidence type="ECO:0000256" key="3">
    <source>
        <dbReference type="ARBA" id="ARBA00049445"/>
    </source>
</evidence>
<dbReference type="Gene3D" id="3.20.20.100">
    <property type="entry name" value="NADP-dependent oxidoreductase domain"/>
    <property type="match status" value="1"/>
</dbReference>
<dbReference type="InterPro" id="IPR018170">
    <property type="entry name" value="Aldo/ket_reductase_CS"/>
</dbReference>
<dbReference type="PROSITE" id="PS00798">
    <property type="entry name" value="ALDOKETO_REDUCTASE_1"/>
    <property type="match status" value="1"/>
</dbReference>
<protein>
    <submittedName>
        <fullName evidence="9">2,5-diketo-D-gluconic acid reductase</fullName>
    </submittedName>
</protein>
<evidence type="ECO:0000313" key="9">
    <source>
        <dbReference type="EMBL" id="GEL03207.1"/>
    </source>
</evidence>
<dbReference type="Pfam" id="PF00248">
    <property type="entry name" value="Aldo_ket_red"/>
    <property type="match status" value="1"/>
</dbReference>
<dbReference type="AlphaFoldDB" id="A0A511BS94"/>
<keyword evidence="10" id="KW-1185">Reference proteome</keyword>
<evidence type="ECO:0000256" key="4">
    <source>
        <dbReference type="PIRSR" id="PIRSR000097-1"/>
    </source>
</evidence>
<reference evidence="9 10" key="1">
    <citation type="submission" date="2019-07" db="EMBL/GenBank/DDBJ databases">
        <title>Whole genome shotgun sequence of Swaminathania salitolerans NBRC 104436.</title>
        <authorList>
            <person name="Hosoyama A."/>
            <person name="Uohara A."/>
            <person name="Ohji S."/>
            <person name="Ichikawa N."/>
        </authorList>
    </citation>
    <scope>NUCLEOTIDE SEQUENCE [LARGE SCALE GENOMIC DNA]</scope>
    <source>
        <strain evidence="9 10">NBRC 104436</strain>
    </source>
</reference>
<feature type="region of interest" description="Disordered" evidence="7">
    <location>
        <begin position="284"/>
        <end position="307"/>
    </location>
</feature>
<organism evidence="9 10">
    <name type="scientific">Swaminathania salitolerans</name>
    <dbReference type="NCBI Taxonomy" id="182838"/>
    <lineage>
        <taxon>Bacteria</taxon>
        <taxon>Pseudomonadati</taxon>
        <taxon>Pseudomonadota</taxon>
        <taxon>Alphaproteobacteria</taxon>
        <taxon>Acetobacterales</taxon>
        <taxon>Acetobacteraceae</taxon>
        <taxon>Swaminathania</taxon>
    </lineage>
</organism>
<feature type="active site" description="Proton donor" evidence="4">
    <location>
        <position position="51"/>
    </location>
</feature>
<feature type="site" description="Lowers pKa of active site Tyr" evidence="6">
    <location>
        <position position="76"/>
    </location>
</feature>
<dbReference type="GO" id="GO:0016616">
    <property type="term" value="F:oxidoreductase activity, acting on the CH-OH group of donors, NAD or NADP as acceptor"/>
    <property type="evidence" value="ECO:0007669"/>
    <property type="project" value="UniProtKB-ARBA"/>
</dbReference>
<keyword evidence="2" id="KW-0560">Oxidoreductase</keyword>
<dbReference type="InterPro" id="IPR036812">
    <property type="entry name" value="NAD(P)_OxRdtase_dom_sf"/>
</dbReference>
<dbReference type="OrthoDB" id="9768793at2"/>
<gene>
    <name evidence="9" type="ORF">SSA02_23700</name>
</gene>
<comment type="catalytic activity">
    <reaction evidence="3">
        <text>hydroxyacetone + NADP(+) = methylglyoxal + NADPH + H(+)</text>
        <dbReference type="Rhea" id="RHEA:27986"/>
        <dbReference type="ChEBI" id="CHEBI:15378"/>
        <dbReference type="ChEBI" id="CHEBI:17158"/>
        <dbReference type="ChEBI" id="CHEBI:27957"/>
        <dbReference type="ChEBI" id="CHEBI:57783"/>
        <dbReference type="ChEBI" id="CHEBI:58349"/>
    </reaction>
</comment>
<dbReference type="PANTHER" id="PTHR43827:SF13">
    <property type="entry name" value="ALDO_KETO REDUCTASE FAMILY PROTEIN"/>
    <property type="match status" value="1"/>
</dbReference>